<keyword evidence="2" id="KW-1185">Reference proteome</keyword>
<evidence type="ECO:0000313" key="1">
    <source>
        <dbReference type="EMBL" id="MBM7586579.1"/>
    </source>
</evidence>
<accession>A0ABS2NFN5</accession>
<comment type="caution">
    <text evidence="1">The sequence shown here is derived from an EMBL/GenBank/DDBJ whole genome shotgun (WGS) entry which is preliminary data.</text>
</comment>
<name>A0ABS2NFN5_9BACI</name>
<organism evidence="1 2">
    <name type="scientific">Rossellomorea pakistanensis</name>
    <dbReference type="NCBI Taxonomy" id="992288"/>
    <lineage>
        <taxon>Bacteria</taxon>
        <taxon>Bacillati</taxon>
        <taxon>Bacillota</taxon>
        <taxon>Bacilli</taxon>
        <taxon>Bacillales</taxon>
        <taxon>Bacillaceae</taxon>
        <taxon>Rossellomorea</taxon>
    </lineage>
</organism>
<dbReference type="RefSeq" id="WP_205173786.1">
    <property type="nucleotide sequence ID" value="NZ_JAFBDZ010000003.1"/>
</dbReference>
<sequence>MESPISCTFCGSYHVSEQEMVYSYGYRSGMDTGEKLENLNSVHTNLYLYQCNECHFVMMFSKEQQLLKKAKTESKKNRLIRWKIR</sequence>
<dbReference type="Proteomes" id="UP001646157">
    <property type="component" value="Unassembled WGS sequence"/>
</dbReference>
<protein>
    <submittedName>
        <fullName evidence="1">Uncharacterized protein</fullName>
    </submittedName>
</protein>
<gene>
    <name evidence="1" type="ORF">JOC86_003131</name>
</gene>
<proteinExistence type="predicted"/>
<evidence type="ECO:0000313" key="2">
    <source>
        <dbReference type="Proteomes" id="UP001646157"/>
    </source>
</evidence>
<reference evidence="1 2" key="1">
    <citation type="submission" date="2021-01" db="EMBL/GenBank/DDBJ databases">
        <title>Genomic Encyclopedia of Type Strains, Phase IV (KMG-IV): sequencing the most valuable type-strain genomes for metagenomic binning, comparative biology and taxonomic classification.</title>
        <authorList>
            <person name="Goeker M."/>
        </authorList>
    </citation>
    <scope>NUCLEOTIDE SEQUENCE [LARGE SCALE GENOMIC DNA]</scope>
    <source>
        <strain evidence="1 2">DSM 24834</strain>
    </source>
</reference>
<dbReference type="EMBL" id="JAFBDZ010000003">
    <property type="protein sequence ID" value="MBM7586579.1"/>
    <property type="molecule type" value="Genomic_DNA"/>
</dbReference>